<feature type="coiled-coil region" evidence="1">
    <location>
        <begin position="165"/>
        <end position="199"/>
    </location>
</feature>
<evidence type="ECO:0000313" key="5">
    <source>
        <dbReference type="Proteomes" id="UP001151760"/>
    </source>
</evidence>
<accession>A0ABQ4ZU35</accession>
<reference evidence="4" key="2">
    <citation type="submission" date="2022-01" db="EMBL/GenBank/DDBJ databases">
        <authorList>
            <person name="Yamashiro T."/>
            <person name="Shiraishi A."/>
            <person name="Satake H."/>
            <person name="Nakayama K."/>
        </authorList>
    </citation>
    <scope>NUCLEOTIDE SEQUENCE</scope>
</reference>
<reference evidence="4" key="1">
    <citation type="journal article" date="2022" name="Int. J. Mol. Sci.">
        <title>Draft Genome of Tanacetum Coccineum: Genomic Comparison of Closely Related Tanacetum-Family Plants.</title>
        <authorList>
            <person name="Yamashiro T."/>
            <person name="Shiraishi A."/>
            <person name="Nakayama K."/>
            <person name="Satake H."/>
        </authorList>
    </citation>
    <scope>NUCLEOTIDE SEQUENCE</scope>
</reference>
<dbReference type="Pfam" id="PF04859">
    <property type="entry name" value="DUF641"/>
    <property type="match status" value="1"/>
</dbReference>
<dbReference type="Proteomes" id="UP001151760">
    <property type="component" value="Unassembled WGS sequence"/>
</dbReference>
<dbReference type="InterPro" id="IPR006943">
    <property type="entry name" value="DUF641_pln"/>
</dbReference>
<feature type="domain" description="GIL1/IRKI C-terminal" evidence="3">
    <location>
        <begin position="397"/>
        <end position="444"/>
    </location>
</feature>
<dbReference type="InterPro" id="IPR040225">
    <property type="entry name" value="GIL1-like"/>
</dbReference>
<evidence type="ECO:0000313" key="4">
    <source>
        <dbReference type="EMBL" id="GJS92343.1"/>
    </source>
</evidence>
<dbReference type="Pfam" id="PF24994">
    <property type="entry name" value="GIL1_IRKI_C"/>
    <property type="match status" value="1"/>
</dbReference>
<organism evidence="4 5">
    <name type="scientific">Tanacetum coccineum</name>
    <dbReference type="NCBI Taxonomy" id="301880"/>
    <lineage>
        <taxon>Eukaryota</taxon>
        <taxon>Viridiplantae</taxon>
        <taxon>Streptophyta</taxon>
        <taxon>Embryophyta</taxon>
        <taxon>Tracheophyta</taxon>
        <taxon>Spermatophyta</taxon>
        <taxon>Magnoliopsida</taxon>
        <taxon>eudicotyledons</taxon>
        <taxon>Gunneridae</taxon>
        <taxon>Pentapetalae</taxon>
        <taxon>asterids</taxon>
        <taxon>campanulids</taxon>
        <taxon>Asterales</taxon>
        <taxon>Asteraceae</taxon>
        <taxon>Asteroideae</taxon>
        <taxon>Anthemideae</taxon>
        <taxon>Anthemidinae</taxon>
        <taxon>Tanacetum</taxon>
    </lineage>
</organism>
<name>A0ABQ4ZU35_9ASTR</name>
<dbReference type="InterPro" id="IPR056813">
    <property type="entry name" value="GIL1_IRKI_C"/>
</dbReference>
<feature type="domain" description="DUF641" evidence="2">
    <location>
        <begin position="68"/>
        <end position="192"/>
    </location>
</feature>
<dbReference type="PANTHER" id="PTHR31161">
    <property type="entry name" value="PROTEIN GRAVITROPIC IN THE LIGHT 1"/>
    <property type="match status" value="1"/>
</dbReference>
<keyword evidence="5" id="KW-1185">Reference proteome</keyword>
<gene>
    <name evidence="4" type="ORF">Tco_0774979</name>
</gene>
<proteinExistence type="predicted"/>
<comment type="caution">
    <text evidence="4">The sequence shown here is derived from an EMBL/GenBank/DDBJ whole genome shotgun (WGS) entry which is preliminary data.</text>
</comment>
<dbReference type="CDD" id="cd09272">
    <property type="entry name" value="RNase_HI_RT_Ty1"/>
    <property type="match status" value="1"/>
</dbReference>
<sequence>MDSAKHLNKSRLARTFAKVLHIQAVTGAAKGDKFQKTKSREKVNYDKPVGESRQPVFSNEEEEKLRERAVLDAFLAKLFATISSVKATYAQMQHCEFPYDEEGIWSADKSLISEFKSLNELKQSFLKKLIDDSSPETTQLSAEILEQKNLIKTYEISAKKLDSQNKLKDSEIIFLKEKLEELRRENKSIEKRLNSSGSLSSMSSHENLSLDSLSATNFISYVKQATRSIRSLVKFMISEMESANWDLDAAADSIHPDIVYWDTTHICYAFESFVCREMFDGFNHPEFRDAGSKSMVRNEKRRQFFFDKLMELKSLKAREYIAWKPSSMFAEFCRAKYLKLVHPKMESSLFGNLNQRNLVNARKFPETAFFDSFLDVAKRVWLLHCLAFSFGPEEATVFQVAKGSRFSEVFMESVNEEAFLSHGSTPEVGFMVVPGFMVGKTVIQYDAQEIPDEFYRGAHFLLRVAASTPMKTNKALLKDKEAADVDVHLYRSMIGSLMYLTAFRPDIIFVVCACAMFQYLRDSPFDLEAFSDSDYAGASLDRKSTTGGCQFLRKRLILWQCKKQTIVASSTTEAEYVSAANYCGQNPVFHLKTKHIEIRHHFINDSYKKRLLQVIKIHTDHNVANLLTKAFDVSKFQYLVASIMKEYLEWNGTATKDEF</sequence>
<evidence type="ECO:0000256" key="1">
    <source>
        <dbReference type="SAM" id="Coils"/>
    </source>
</evidence>
<protein>
    <submittedName>
        <fullName evidence="4">Gravitropic in the light 1-like protein isoform X2</fullName>
    </submittedName>
</protein>
<evidence type="ECO:0000259" key="2">
    <source>
        <dbReference type="Pfam" id="PF04859"/>
    </source>
</evidence>
<dbReference type="EMBL" id="BQNB010011575">
    <property type="protein sequence ID" value="GJS92343.1"/>
    <property type="molecule type" value="Genomic_DNA"/>
</dbReference>
<evidence type="ECO:0000259" key="3">
    <source>
        <dbReference type="Pfam" id="PF24994"/>
    </source>
</evidence>
<keyword evidence="1" id="KW-0175">Coiled coil</keyword>